<comment type="caution">
    <text evidence="2">The sequence shown here is derived from an EMBL/GenBank/DDBJ whole genome shotgun (WGS) entry which is preliminary data.</text>
</comment>
<name>A0ABP8HJS7_9BACT</name>
<proteinExistence type="predicted"/>
<protein>
    <recommendedName>
        <fullName evidence="4">DUF4148 domain-containing protein</fullName>
    </recommendedName>
</protein>
<gene>
    <name evidence="2" type="ORF">GCM10023184_37910</name>
</gene>
<feature type="chain" id="PRO_5046455184" description="DUF4148 domain-containing protein" evidence="1">
    <location>
        <begin position="28"/>
        <end position="105"/>
    </location>
</feature>
<sequence>MNLLSARALRCALLASGMIFGAATASAQRPAKVAKAAPGAPSASVYRVSAHQRPDNSWGFSVYKNNVIVHSQDKVEGLRKGYADKAAAEAAAGAYVTRLKSEEKH</sequence>
<evidence type="ECO:0008006" key="4">
    <source>
        <dbReference type="Google" id="ProtNLM"/>
    </source>
</evidence>
<evidence type="ECO:0000313" key="2">
    <source>
        <dbReference type="EMBL" id="GAA4340310.1"/>
    </source>
</evidence>
<feature type="signal peptide" evidence="1">
    <location>
        <begin position="1"/>
        <end position="27"/>
    </location>
</feature>
<dbReference type="RefSeq" id="WP_345257430.1">
    <property type="nucleotide sequence ID" value="NZ_BAABGY010000014.1"/>
</dbReference>
<dbReference type="Proteomes" id="UP001501725">
    <property type="component" value="Unassembled WGS sequence"/>
</dbReference>
<keyword evidence="1" id="KW-0732">Signal</keyword>
<reference evidence="3" key="1">
    <citation type="journal article" date="2019" name="Int. J. Syst. Evol. Microbiol.">
        <title>The Global Catalogue of Microorganisms (GCM) 10K type strain sequencing project: providing services to taxonomists for standard genome sequencing and annotation.</title>
        <authorList>
            <consortium name="The Broad Institute Genomics Platform"/>
            <consortium name="The Broad Institute Genome Sequencing Center for Infectious Disease"/>
            <person name="Wu L."/>
            <person name="Ma J."/>
        </authorList>
    </citation>
    <scope>NUCLEOTIDE SEQUENCE [LARGE SCALE GENOMIC DNA]</scope>
    <source>
        <strain evidence="3">JCM 17919</strain>
    </source>
</reference>
<evidence type="ECO:0000313" key="3">
    <source>
        <dbReference type="Proteomes" id="UP001501725"/>
    </source>
</evidence>
<dbReference type="EMBL" id="BAABGY010000014">
    <property type="protein sequence ID" value="GAA4340310.1"/>
    <property type="molecule type" value="Genomic_DNA"/>
</dbReference>
<keyword evidence="3" id="KW-1185">Reference proteome</keyword>
<accession>A0ABP8HJS7</accession>
<organism evidence="2 3">
    <name type="scientific">Flaviaesturariibacter amylovorans</name>
    <dbReference type="NCBI Taxonomy" id="1084520"/>
    <lineage>
        <taxon>Bacteria</taxon>
        <taxon>Pseudomonadati</taxon>
        <taxon>Bacteroidota</taxon>
        <taxon>Chitinophagia</taxon>
        <taxon>Chitinophagales</taxon>
        <taxon>Chitinophagaceae</taxon>
        <taxon>Flaviaestuariibacter</taxon>
    </lineage>
</organism>
<evidence type="ECO:0000256" key="1">
    <source>
        <dbReference type="SAM" id="SignalP"/>
    </source>
</evidence>